<accession>A0ABP3D547</accession>
<comment type="caution">
    <text evidence="5">The sequence shown here is derived from an EMBL/GenBank/DDBJ whole genome shotgun (WGS) entry which is preliminary data.</text>
</comment>
<evidence type="ECO:0000256" key="3">
    <source>
        <dbReference type="SAM" id="MobiDB-lite"/>
    </source>
</evidence>
<dbReference type="RefSeq" id="WP_344647145.1">
    <property type="nucleotide sequence ID" value="NZ_BAAAGX010000003.1"/>
</dbReference>
<dbReference type="Pfam" id="PF13191">
    <property type="entry name" value="AAA_16"/>
    <property type="match status" value="1"/>
</dbReference>
<dbReference type="SUPFAM" id="SSF52540">
    <property type="entry name" value="P-loop containing nucleoside triphosphate hydrolases"/>
    <property type="match status" value="1"/>
</dbReference>
<feature type="domain" description="HTH luxR-type" evidence="4">
    <location>
        <begin position="799"/>
        <end position="864"/>
    </location>
</feature>
<dbReference type="PROSITE" id="PS50043">
    <property type="entry name" value="HTH_LUXR_2"/>
    <property type="match status" value="1"/>
</dbReference>
<evidence type="ECO:0000259" key="4">
    <source>
        <dbReference type="PROSITE" id="PS50043"/>
    </source>
</evidence>
<dbReference type="PANTHER" id="PTHR16305">
    <property type="entry name" value="TESTICULAR SOLUBLE ADENYLYL CYCLASE"/>
    <property type="match status" value="1"/>
</dbReference>
<evidence type="ECO:0000313" key="5">
    <source>
        <dbReference type="EMBL" id="GAA0223562.1"/>
    </source>
</evidence>
<feature type="region of interest" description="Disordered" evidence="3">
    <location>
        <begin position="780"/>
        <end position="805"/>
    </location>
</feature>
<dbReference type="PRINTS" id="PR00038">
    <property type="entry name" value="HTHLUXR"/>
</dbReference>
<reference evidence="6" key="1">
    <citation type="journal article" date="2019" name="Int. J. Syst. Evol. Microbiol.">
        <title>The Global Catalogue of Microorganisms (GCM) 10K type strain sequencing project: providing services to taxonomists for standard genome sequencing and annotation.</title>
        <authorList>
            <consortium name="The Broad Institute Genomics Platform"/>
            <consortium name="The Broad Institute Genome Sequencing Center for Infectious Disease"/>
            <person name="Wu L."/>
            <person name="Ma J."/>
        </authorList>
    </citation>
    <scope>NUCLEOTIDE SEQUENCE [LARGE SCALE GENOMIC DNA]</scope>
    <source>
        <strain evidence="6">JCM 10425</strain>
    </source>
</reference>
<protein>
    <recommendedName>
        <fullName evidence="4">HTH luxR-type domain-containing protein</fullName>
    </recommendedName>
</protein>
<dbReference type="CDD" id="cd06170">
    <property type="entry name" value="LuxR_C_like"/>
    <property type="match status" value="1"/>
</dbReference>
<organism evidence="5 6">
    <name type="scientific">Cryptosporangium japonicum</name>
    <dbReference type="NCBI Taxonomy" id="80872"/>
    <lineage>
        <taxon>Bacteria</taxon>
        <taxon>Bacillati</taxon>
        <taxon>Actinomycetota</taxon>
        <taxon>Actinomycetes</taxon>
        <taxon>Cryptosporangiales</taxon>
        <taxon>Cryptosporangiaceae</taxon>
        <taxon>Cryptosporangium</taxon>
    </lineage>
</organism>
<dbReference type="InterPro" id="IPR027417">
    <property type="entry name" value="P-loop_NTPase"/>
</dbReference>
<evidence type="ECO:0000313" key="6">
    <source>
        <dbReference type="Proteomes" id="UP001500967"/>
    </source>
</evidence>
<dbReference type="InterPro" id="IPR000792">
    <property type="entry name" value="Tscrpt_reg_LuxR_C"/>
</dbReference>
<feature type="compositionally biased region" description="Low complexity" evidence="3">
    <location>
        <begin position="781"/>
        <end position="795"/>
    </location>
</feature>
<dbReference type="InterPro" id="IPR036388">
    <property type="entry name" value="WH-like_DNA-bd_sf"/>
</dbReference>
<gene>
    <name evidence="5" type="ORF">GCM10009539_05930</name>
</gene>
<dbReference type="SUPFAM" id="SSF46894">
    <property type="entry name" value="C-terminal effector domain of the bipartite response regulators"/>
    <property type="match status" value="1"/>
</dbReference>
<dbReference type="PANTHER" id="PTHR16305:SF35">
    <property type="entry name" value="TRANSCRIPTIONAL ACTIVATOR DOMAIN"/>
    <property type="match status" value="1"/>
</dbReference>
<keyword evidence="1" id="KW-0547">Nucleotide-binding</keyword>
<name>A0ABP3D547_9ACTN</name>
<evidence type="ECO:0000256" key="2">
    <source>
        <dbReference type="ARBA" id="ARBA00022840"/>
    </source>
</evidence>
<evidence type="ECO:0000256" key="1">
    <source>
        <dbReference type="ARBA" id="ARBA00022741"/>
    </source>
</evidence>
<dbReference type="Proteomes" id="UP001500967">
    <property type="component" value="Unassembled WGS sequence"/>
</dbReference>
<dbReference type="EMBL" id="BAAAGX010000003">
    <property type="protein sequence ID" value="GAA0223562.1"/>
    <property type="molecule type" value="Genomic_DNA"/>
</dbReference>
<sequence length="868" mass="93764">MALVEREQQCEVLTTLYRKCRNGSSGIAIVGGPIGSGKSALLEHTGQLFRGGAAVHLAAQCSATESTMQFSVLDQLFQTSGIQVLVPDKETAEPSARTRRSVRRTLDRLAAESPLVITVDDAHHADEASLACLLYAARRLARARILFILTTRTETGQWSGGLLSEFLYLPQATYLPVEPISLVGAATFLEEAGGEPVEAEELASDCHRITGGSPALMQALVKDSLWSRRPHGERRRTLRPGRHFAQSVRHGLDRSAGSARDVARAAAILGDAREPELLLEIASLSPVVTESAIRSLHDLALLEDGRFRHEQIRTAVLDGIPPEARSRLHTDAAEVLHRHGAPVRRVAEHLMASGEVDRPWIRSTLTEAAAQALAGEDGDGAVRLLHRALSASSEDERAETTALLAEAEWQVDPDTATRHLPVLTTAARQGRLDEVHSRAPVRLLLWQGQGAAAAQVLRRFPGSGAALRLPRRLLRCLYPDHFRLAEAAATPPAAAETAVGLQAAGVLHRVFVGGPDEASVADAEQVLDFLHIAHAPATGMMPLLMALIVLIVADRADRAADWYDRVVPPGDRRTPVHRALGAGVRAAISIRTGEFPAAQTQARRALAVLPARSWGVGVGLPLASLLRALTAENRFQEALQVLRHPVPAGMFQTPVGVLYLHARGDYLLAAGQHRAALEDFQHCGSLLRRWSFERSGLVPWRTDAARAQIGLGHPDAATALLTTELASLSALQHTDRGRALCVLASVSEPSRRLRLLDEAVATLQRSPNPHELVRAQDELTAARGRSGAGRSPARRTVPEPSAPRTLSKSEFRVACLVAQGQTNREIAKALFITISTVEQHLTRVYRKLNVRCRSDLPTALFASAADVT</sequence>
<dbReference type="InterPro" id="IPR041664">
    <property type="entry name" value="AAA_16"/>
</dbReference>
<dbReference type="Gene3D" id="3.40.50.300">
    <property type="entry name" value="P-loop containing nucleotide triphosphate hydrolases"/>
    <property type="match status" value="1"/>
</dbReference>
<keyword evidence="6" id="KW-1185">Reference proteome</keyword>
<proteinExistence type="predicted"/>
<dbReference type="PROSITE" id="PS00622">
    <property type="entry name" value="HTH_LUXR_1"/>
    <property type="match status" value="1"/>
</dbReference>
<dbReference type="SMART" id="SM00421">
    <property type="entry name" value="HTH_LUXR"/>
    <property type="match status" value="1"/>
</dbReference>
<dbReference type="Pfam" id="PF00196">
    <property type="entry name" value="GerE"/>
    <property type="match status" value="1"/>
</dbReference>
<dbReference type="Gene3D" id="1.10.10.10">
    <property type="entry name" value="Winged helix-like DNA-binding domain superfamily/Winged helix DNA-binding domain"/>
    <property type="match status" value="1"/>
</dbReference>
<dbReference type="InterPro" id="IPR016032">
    <property type="entry name" value="Sig_transdc_resp-reg_C-effctor"/>
</dbReference>
<keyword evidence="2" id="KW-0067">ATP-binding</keyword>